<dbReference type="Pfam" id="PF00884">
    <property type="entry name" value="Sulfatase"/>
    <property type="match status" value="1"/>
</dbReference>
<feature type="domain" description="Sulfatase N-terminal" evidence="5">
    <location>
        <begin position="5"/>
        <end position="408"/>
    </location>
</feature>
<dbReference type="InterPro" id="IPR000917">
    <property type="entry name" value="Sulfatase_N"/>
</dbReference>
<dbReference type="FunFam" id="3.40.720.10:FF:000047">
    <property type="entry name" value="Arylsulfatase"/>
    <property type="match status" value="1"/>
</dbReference>
<evidence type="ECO:0000313" key="7">
    <source>
        <dbReference type="Proteomes" id="UP000622860"/>
    </source>
</evidence>
<dbReference type="PANTHER" id="PTHR42693">
    <property type="entry name" value="ARYLSULFATASE FAMILY MEMBER"/>
    <property type="match status" value="1"/>
</dbReference>
<reference evidence="6" key="2">
    <citation type="submission" date="2020-09" db="EMBL/GenBank/DDBJ databases">
        <authorList>
            <person name="Sun Q."/>
            <person name="Zhou Y."/>
        </authorList>
    </citation>
    <scope>NUCLEOTIDE SEQUENCE</scope>
    <source>
        <strain evidence="6">CGMCC 1.12754</strain>
    </source>
</reference>
<dbReference type="Gene3D" id="3.30.1120.10">
    <property type="match status" value="1"/>
</dbReference>
<evidence type="ECO:0000313" key="6">
    <source>
        <dbReference type="EMBL" id="GGG79635.1"/>
    </source>
</evidence>
<evidence type="ECO:0000259" key="5">
    <source>
        <dbReference type="Pfam" id="PF00884"/>
    </source>
</evidence>
<protein>
    <submittedName>
        <fullName evidence="6">Arylsulfatase</fullName>
    </submittedName>
</protein>
<evidence type="ECO:0000256" key="2">
    <source>
        <dbReference type="ARBA" id="ARBA00022723"/>
    </source>
</evidence>
<dbReference type="PANTHER" id="PTHR42693:SF53">
    <property type="entry name" value="ENDO-4-O-SULFATASE"/>
    <property type="match status" value="1"/>
</dbReference>
<comment type="caution">
    <text evidence="6">The sequence shown here is derived from an EMBL/GenBank/DDBJ whole genome shotgun (WGS) entry which is preliminary data.</text>
</comment>
<dbReference type="InterPro" id="IPR024607">
    <property type="entry name" value="Sulfatase_CS"/>
</dbReference>
<dbReference type="RefSeq" id="WP_188455836.1">
    <property type="nucleotide sequence ID" value="NZ_BMFR01000011.1"/>
</dbReference>
<keyword evidence="4" id="KW-0106">Calcium</keyword>
<organism evidence="6 7">
    <name type="scientific">Virgibacillus oceani</name>
    <dbReference type="NCBI Taxonomy" id="1479511"/>
    <lineage>
        <taxon>Bacteria</taxon>
        <taxon>Bacillati</taxon>
        <taxon>Bacillota</taxon>
        <taxon>Bacilli</taxon>
        <taxon>Bacillales</taxon>
        <taxon>Bacillaceae</taxon>
        <taxon>Virgibacillus</taxon>
    </lineage>
</organism>
<evidence type="ECO:0000256" key="1">
    <source>
        <dbReference type="ARBA" id="ARBA00008779"/>
    </source>
</evidence>
<keyword evidence="3" id="KW-0378">Hydrolase</keyword>
<dbReference type="AlphaFoldDB" id="A0A917HI41"/>
<dbReference type="InterPro" id="IPR050738">
    <property type="entry name" value="Sulfatase"/>
</dbReference>
<proteinExistence type="inferred from homology"/>
<accession>A0A917HI41</accession>
<dbReference type="PROSITE" id="PS00149">
    <property type="entry name" value="SULFATASE_2"/>
    <property type="match status" value="1"/>
</dbReference>
<dbReference type="Gene3D" id="3.40.720.10">
    <property type="entry name" value="Alkaline Phosphatase, subunit A"/>
    <property type="match status" value="1"/>
</dbReference>
<reference evidence="6" key="1">
    <citation type="journal article" date="2014" name="Int. J. Syst. Evol. Microbiol.">
        <title>Complete genome sequence of Corynebacterium casei LMG S-19264T (=DSM 44701T), isolated from a smear-ripened cheese.</title>
        <authorList>
            <consortium name="US DOE Joint Genome Institute (JGI-PGF)"/>
            <person name="Walter F."/>
            <person name="Albersmeier A."/>
            <person name="Kalinowski J."/>
            <person name="Ruckert C."/>
        </authorList>
    </citation>
    <scope>NUCLEOTIDE SEQUENCE</scope>
    <source>
        <strain evidence="6">CGMCC 1.12754</strain>
    </source>
</reference>
<evidence type="ECO:0000256" key="4">
    <source>
        <dbReference type="ARBA" id="ARBA00022837"/>
    </source>
</evidence>
<dbReference type="EMBL" id="BMFR01000011">
    <property type="protein sequence ID" value="GGG79635.1"/>
    <property type="molecule type" value="Genomic_DNA"/>
</dbReference>
<dbReference type="GO" id="GO:0004065">
    <property type="term" value="F:arylsulfatase activity"/>
    <property type="evidence" value="ECO:0007669"/>
    <property type="project" value="TreeGrafter"/>
</dbReference>
<keyword evidence="7" id="KW-1185">Reference proteome</keyword>
<dbReference type="InterPro" id="IPR017850">
    <property type="entry name" value="Alkaline_phosphatase_core_sf"/>
</dbReference>
<dbReference type="Proteomes" id="UP000622860">
    <property type="component" value="Unassembled WGS sequence"/>
</dbReference>
<dbReference type="SUPFAM" id="SSF53649">
    <property type="entry name" value="Alkaline phosphatase-like"/>
    <property type="match status" value="1"/>
</dbReference>
<dbReference type="CDD" id="cd16025">
    <property type="entry name" value="PAS_like"/>
    <property type="match status" value="1"/>
</dbReference>
<name>A0A917HI41_9BACI</name>
<gene>
    <name evidence="6" type="ORF">GCM10011398_26230</name>
</gene>
<sequence>MDKKPNILLILADDLGFSDLGCFGSEINTPNIDQLANGGLRFTQFYNSARCCPSRASLLSGLYPHQAGVGEMTEDLETPGYRGYLKDQCVTLAEVLKGGGYHTYLSGKWHVGEIGPIERGFDDFYGMLGGFTSFWDKSEYTRLPKGRAERSYQDGEFYATDAITDHALDFIKDSREDSNPYFLYLAYNAPHFPLQAPKEEIAKYEKVYEKGWDKIREERLERMKKLQIVDEDTQLTPRSEYWDRDRNIQGTNPAWDSIDPDRQKDLIKRMAIYAAMVDRMDQNIGRVIENLRENGELENTLVLFCSDNGACAEWDPWGFDDWITTSNFLHRKGDLEKMGGPESYHSYGSGWANACSTPLRLYKHYGHEGGISTPLIAHWPESIEREGEIDHRPGHFIDFMATFVDITGAPYPENYRGSKILPMEGESLMPAFTGEESEPRTICYEHEQHCGIRQGKWKLSKVREMDWELYNIDNDRTELHNLKDDYPELIEKMKKDWEEWAWRTDVYPRKVKSKVEKSASIIFTISY</sequence>
<dbReference type="GO" id="GO:0046872">
    <property type="term" value="F:metal ion binding"/>
    <property type="evidence" value="ECO:0007669"/>
    <property type="project" value="UniProtKB-KW"/>
</dbReference>
<evidence type="ECO:0000256" key="3">
    <source>
        <dbReference type="ARBA" id="ARBA00022801"/>
    </source>
</evidence>
<comment type="similarity">
    <text evidence="1">Belongs to the sulfatase family.</text>
</comment>
<keyword evidence="2" id="KW-0479">Metal-binding</keyword>